<dbReference type="SUPFAM" id="SSF109854">
    <property type="entry name" value="DinB/YfiT-like putative metalloenzymes"/>
    <property type="match status" value="1"/>
</dbReference>
<dbReference type="Pfam" id="PF12867">
    <property type="entry name" value="DinB_2"/>
    <property type="match status" value="1"/>
</dbReference>
<proteinExistence type="predicted"/>
<name>A0A1I0WCN0_9BACT</name>
<dbReference type="STRING" id="237018.SAMN04489723_10235"/>
<dbReference type="Gene3D" id="1.20.120.450">
    <property type="entry name" value="dinb family like domain"/>
    <property type="match status" value="1"/>
</dbReference>
<dbReference type="InterPro" id="IPR024775">
    <property type="entry name" value="DinB-like"/>
</dbReference>
<feature type="domain" description="DinB-like" evidence="1">
    <location>
        <begin position="10"/>
        <end position="144"/>
    </location>
</feature>
<organism evidence="2 3">
    <name type="scientific">Algoriphagus aquimarinus</name>
    <dbReference type="NCBI Taxonomy" id="237018"/>
    <lineage>
        <taxon>Bacteria</taxon>
        <taxon>Pseudomonadati</taxon>
        <taxon>Bacteroidota</taxon>
        <taxon>Cytophagia</taxon>
        <taxon>Cytophagales</taxon>
        <taxon>Cyclobacteriaceae</taxon>
        <taxon>Algoriphagus</taxon>
    </lineage>
</organism>
<accession>A0A1I0WCN0</accession>
<dbReference type="RefSeq" id="WP_092894607.1">
    <property type="nucleotide sequence ID" value="NZ_FOKK01000002.1"/>
</dbReference>
<sequence>MNTSFHIWKNNRAIYSKFLEHNSLEQLNKIPAGFNNNLIWNIGHVIVVQQRLVYGLSDLPLNVSDELFQKYKPGTKPESDETQETVELFKQLLTSPIDQTIADYESGKFQSYNEFTTSKGFHLASASDAITFNNYHEALHLGTMISLLKFIH</sequence>
<evidence type="ECO:0000259" key="1">
    <source>
        <dbReference type="Pfam" id="PF12867"/>
    </source>
</evidence>
<protein>
    <submittedName>
        <fullName evidence="2">DinB superfamily protein</fullName>
    </submittedName>
</protein>
<dbReference type="InterPro" id="IPR034660">
    <property type="entry name" value="DinB/YfiT-like"/>
</dbReference>
<dbReference type="EMBL" id="FOKK01000002">
    <property type="protein sequence ID" value="SFA86018.1"/>
    <property type="molecule type" value="Genomic_DNA"/>
</dbReference>
<dbReference type="Proteomes" id="UP000198790">
    <property type="component" value="Unassembled WGS sequence"/>
</dbReference>
<dbReference type="AlphaFoldDB" id="A0A1I0WCN0"/>
<dbReference type="OrthoDB" id="4295522at2"/>
<gene>
    <name evidence="2" type="ORF">SAMN04489723_10235</name>
</gene>
<keyword evidence="3" id="KW-1185">Reference proteome</keyword>
<evidence type="ECO:0000313" key="3">
    <source>
        <dbReference type="Proteomes" id="UP000198790"/>
    </source>
</evidence>
<evidence type="ECO:0000313" key="2">
    <source>
        <dbReference type="EMBL" id="SFA86018.1"/>
    </source>
</evidence>
<reference evidence="2 3" key="1">
    <citation type="submission" date="2016-10" db="EMBL/GenBank/DDBJ databases">
        <authorList>
            <person name="de Groot N.N."/>
        </authorList>
    </citation>
    <scope>NUCLEOTIDE SEQUENCE [LARGE SCALE GENOMIC DNA]</scope>
    <source>
        <strain evidence="2 3">DSM 23399</strain>
    </source>
</reference>